<evidence type="ECO:0000259" key="3">
    <source>
        <dbReference type="PROSITE" id="PS51840"/>
    </source>
</evidence>
<dbReference type="InterPro" id="IPR036188">
    <property type="entry name" value="FAD/NAD-bd_sf"/>
</dbReference>
<evidence type="ECO:0000256" key="2">
    <source>
        <dbReference type="SAM" id="MobiDB-lite"/>
    </source>
</evidence>
<name>A0ABP1FQN9_9CHLO</name>
<dbReference type="PANTHER" id="PTHR46313">
    <property type="match status" value="1"/>
</dbReference>
<proteinExistence type="predicted"/>
<dbReference type="EMBL" id="CAXHTA020000006">
    <property type="protein sequence ID" value="CAL5222249.1"/>
    <property type="molecule type" value="Genomic_DNA"/>
</dbReference>
<evidence type="ECO:0000256" key="1">
    <source>
        <dbReference type="SAM" id="Coils"/>
    </source>
</evidence>
<dbReference type="PROSITE" id="PS51840">
    <property type="entry name" value="C2_NT"/>
    <property type="match status" value="1"/>
</dbReference>
<dbReference type="Proteomes" id="UP001497392">
    <property type="component" value="Unassembled WGS sequence"/>
</dbReference>
<feature type="coiled-coil region" evidence="1">
    <location>
        <begin position="408"/>
        <end position="477"/>
    </location>
</feature>
<dbReference type="InterPro" id="IPR045892">
    <property type="entry name" value="CrtISO-like"/>
</dbReference>
<feature type="region of interest" description="Disordered" evidence="2">
    <location>
        <begin position="620"/>
        <end position="645"/>
    </location>
</feature>
<reference evidence="4 5" key="1">
    <citation type="submission" date="2024-06" db="EMBL/GenBank/DDBJ databases">
        <authorList>
            <person name="Kraege A."/>
            <person name="Thomma B."/>
        </authorList>
    </citation>
    <scope>NUCLEOTIDE SEQUENCE [LARGE SCALE GENOMIC DNA]</scope>
</reference>
<dbReference type="InterPro" id="IPR002937">
    <property type="entry name" value="Amino_oxidase"/>
</dbReference>
<feature type="compositionally biased region" description="Basic and acidic residues" evidence="2">
    <location>
        <begin position="296"/>
        <end position="307"/>
    </location>
</feature>
<gene>
    <name evidence="4" type="primary">g4583</name>
    <name evidence="4" type="ORF">VP750_LOCUS3908</name>
</gene>
<sequence length="1164" mass="127245">MAPSVQRRIENAKQSLKGRSPYVFEIRLVPQYAEGIPAGVKQAAFLLQRQSKLQSTEQRDVRDSLVTWDQVLRQVGSPSLRAWQQKESTFYKQGDAFAPKEFSLKLQGLKGRGRNEKPQTFAKMELDLATYCSCSSPGSRDLIVEMRPKGRLHVAIEVTWMQNRAPDMDALTELSRMSLGPSLPSSSTIPDQDLSGFDDNIKAVHGTPSKKRVSFGQSFGHSLSMPVIRDPGSGMTPGRRTLSRTSTTAVTPGEGFLSRRSTPCILTDSSATPFSGFPTMPAVEEHVLTPSMQRSSADRPSMREPIHRKSKSLPGSTPGTPAAVKIEDAVEDTGTPLSPSDTNIEEITQALMSSDEEDEGNRTLTASVKRWWTGGRLERRPSGMQSPFAVNAMRPLELSASADIDLEKAEKETDIEKLREVCRKALRDCKEQADAKRRLESRVMHLERDKEVLEQSKQGMAERLSVAEDRLARVMREDVMKSLAAAKLQLAQADFDILELQGALHSEKMRNKTLRYTLMNMQDDSLSALNKALIPVAAAQSVPGRIPSSSQEEDVSPSSSVISRGSLEACQESQQDLPVSQAMRWSRPNNAGLPMPAARAKPVARTRRIGRKVHTLATASAPAIEDLEREVDNNQPSTSGRDRSHQTDYVVIGSGIGGLCCAALLAKYGYRVTVCESHYHAGGAAHSFEVKGYHFDSGPSFFAGLSGPPGGSPNPLKQVLDTIGESVECAVYDKWNTYTPEASFETVCNGEQYAAMVLQQGGPEALQQWRQLERELQPLQQGASSFPAAALRSDVGVVLTMLRFFGPSLAKSGLVAPKLTAPFAKIVDRVVTNTWLRRFLDLECFVLSGMLAKDTICAEMAFMLMERNSGNSTIDYPLEGSQGIVDALVRGIEKNGGRVLLRARVEDILVEGGKAVGVRLAKRNSKQDRHEVVKAARAVVSNASVWDTLKLLPGGAAPQKWRQESLATPMTGSFMHLHLGIDASGLPEDLDIHHLIVNDWEDLEAPQNVCIASIPTVFNPSLAPPGKATVHAYTAGNEPYSLWEGLDRRSQEYKDLKEERSQCLWKALERFIPDIRDRAELTLVGTPITHERYLLRHRGTYGAAISAASGSFPGPQTPIAGLYRCGDSCAPGIGVPAAAASGMITANTLVPVRKHLQLLDSLVL</sequence>
<dbReference type="Pfam" id="PF01593">
    <property type="entry name" value="Amino_oxidase"/>
    <property type="match status" value="1"/>
</dbReference>
<evidence type="ECO:0000313" key="5">
    <source>
        <dbReference type="Proteomes" id="UP001497392"/>
    </source>
</evidence>
<accession>A0ABP1FQN9</accession>
<keyword evidence="1" id="KW-0175">Coiled coil</keyword>
<dbReference type="InterPro" id="IPR019448">
    <property type="entry name" value="NT-C2"/>
</dbReference>
<comment type="caution">
    <text evidence="4">The sequence shown here is derived from an EMBL/GenBank/DDBJ whole genome shotgun (WGS) entry which is preliminary data.</text>
</comment>
<keyword evidence="5" id="KW-1185">Reference proteome</keyword>
<feature type="domain" description="C2 NT-type" evidence="3">
    <location>
        <begin position="14"/>
        <end position="162"/>
    </location>
</feature>
<protein>
    <submittedName>
        <fullName evidence="4">G4583 protein</fullName>
    </submittedName>
</protein>
<dbReference type="PANTHER" id="PTHR46313:SF6">
    <property type="entry name" value="FAD_NAD(P)-BINDING OXIDOREDUCTASE FAMILY PROTEIN"/>
    <property type="match status" value="1"/>
</dbReference>
<dbReference type="SUPFAM" id="SSF51905">
    <property type="entry name" value="FAD/NAD(P)-binding domain"/>
    <property type="match status" value="1"/>
</dbReference>
<feature type="region of interest" description="Disordered" evidence="2">
    <location>
        <begin position="542"/>
        <end position="563"/>
    </location>
</feature>
<organism evidence="4 5">
    <name type="scientific">Coccomyxa viridis</name>
    <dbReference type="NCBI Taxonomy" id="1274662"/>
    <lineage>
        <taxon>Eukaryota</taxon>
        <taxon>Viridiplantae</taxon>
        <taxon>Chlorophyta</taxon>
        <taxon>core chlorophytes</taxon>
        <taxon>Trebouxiophyceae</taxon>
        <taxon>Trebouxiophyceae incertae sedis</taxon>
        <taxon>Coccomyxaceae</taxon>
        <taxon>Coccomyxa</taxon>
    </lineage>
</organism>
<feature type="region of interest" description="Disordered" evidence="2">
    <location>
        <begin position="291"/>
        <end position="320"/>
    </location>
</feature>
<dbReference type="Gene3D" id="3.90.660.50">
    <property type="match status" value="1"/>
</dbReference>
<dbReference type="Gene3D" id="3.50.50.60">
    <property type="entry name" value="FAD/NAD(P)-binding domain"/>
    <property type="match status" value="1"/>
</dbReference>
<evidence type="ECO:0000313" key="4">
    <source>
        <dbReference type="EMBL" id="CAL5222249.1"/>
    </source>
</evidence>
<feature type="region of interest" description="Disordered" evidence="2">
    <location>
        <begin position="222"/>
        <end position="256"/>
    </location>
</feature>